<dbReference type="Proteomes" id="UP001212189">
    <property type="component" value="Chromosome"/>
</dbReference>
<feature type="chain" id="PRO_5042263539" description="Tetratricopeptide repeat protein" evidence="2">
    <location>
        <begin position="20"/>
        <end position="228"/>
    </location>
</feature>
<feature type="compositionally biased region" description="Polar residues" evidence="1">
    <location>
        <begin position="50"/>
        <end position="59"/>
    </location>
</feature>
<dbReference type="PROSITE" id="PS51257">
    <property type="entry name" value="PROKAR_LIPOPROTEIN"/>
    <property type="match status" value="1"/>
</dbReference>
<organism evidence="3 4">
    <name type="scientific">Denitrificimonas caeni</name>
    <dbReference type="NCBI Taxonomy" id="521720"/>
    <lineage>
        <taxon>Bacteria</taxon>
        <taxon>Pseudomonadati</taxon>
        <taxon>Pseudomonadota</taxon>
        <taxon>Gammaproteobacteria</taxon>
        <taxon>Pseudomonadales</taxon>
        <taxon>Pseudomonadaceae</taxon>
        <taxon>Denitrificimonas</taxon>
    </lineage>
</organism>
<evidence type="ECO:0000313" key="3">
    <source>
        <dbReference type="EMBL" id="WBE26004.1"/>
    </source>
</evidence>
<keyword evidence="2" id="KW-0732">Signal</keyword>
<gene>
    <name evidence="3" type="ORF">O6P33_03960</name>
</gene>
<evidence type="ECO:0000256" key="2">
    <source>
        <dbReference type="SAM" id="SignalP"/>
    </source>
</evidence>
<feature type="signal peptide" evidence="2">
    <location>
        <begin position="1"/>
        <end position="19"/>
    </location>
</feature>
<dbReference type="KEGG" id="dce:O6P33_03960"/>
<feature type="region of interest" description="Disordered" evidence="1">
    <location>
        <begin position="47"/>
        <end position="66"/>
    </location>
</feature>
<reference evidence="3 4" key="1">
    <citation type="submission" date="2022-12" db="EMBL/GenBank/DDBJ databases">
        <title>Coexistence and Characterization of a Novel Tigecycline Resistance gene tet(X) variant and blaNDM-1 in a Pseudomonas caeni Isolate of Chicken Origin.</title>
        <authorList>
            <person name="Lu X."/>
            <person name="Zhang L."/>
            <person name="Li R."/>
            <person name="Wang Z."/>
        </authorList>
    </citation>
    <scope>NUCLEOTIDE SEQUENCE [LARGE SCALE GENOMIC DNA]</scope>
    <source>
        <strain evidence="3 4">CE14</strain>
    </source>
</reference>
<accession>A0AAF0AJH6</accession>
<dbReference type="Pfam" id="PF14559">
    <property type="entry name" value="TPR_19"/>
    <property type="match status" value="1"/>
</dbReference>
<evidence type="ECO:0008006" key="5">
    <source>
        <dbReference type="Google" id="ProtNLM"/>
    </source>
</evidence>
<name>A0AAF0AJH6_9GAMM</name>
<dbReference type="AlphaFoldDB" id="A0AAF0AJH6"/>
<dbReference type="SUPFAM" id="SSF48452">
    <property type="entry name" value="TPR-like"/>
    <property type="match status" value="1"/>
</dbReference>
<feature type="region of interest" description="Disordered" evidence="1">
    <location>
        <begin position="89"/>
        <end position="109"/>
    </location>
</feature>
<keyword evidence="4" id="KW-1185">Reference proteome</keyword>
<dbReference type="InterPro" id="IPR011990">
    <property type="entry name" value="TPR-like_helical_dom_sf"/>
</dbReference>
<dbReference type="EMBL" id="CP114976">
    <property type="protein sequence ID" value="WBE26004.1"/>
    <property type="molecule type" value="Genomic_DNA"/>
</dbReference>
<dbReference type="RefSeq" id="WP_269818950.1">
    <property type="nucleotide sequence ID" value="NZ_CP114976.1"/>
</dbReference>
<dbReference type="Gene3D" id="1.25.40.10">
    <property type="entry name" value="Tetratricopeptide repeat domain"/>
    <property type="match status" value="1"/>
</dbReference>
<evidence type="ECO:0000256" key="1">
    <source>
        <dbReference type="SAM" id="MobiDB-lite"/>
    </source>
</evidence>
<proteinExistence type="predicted"/>
<evidence type="ECO:0000313" key="4">
    <source>
        <dbReference type="Proteomes" id="UP001212189"/>
    </source>
</evidence>
<sequence length="228" mass="23964">MSKHAVVLIALAALLGGCAGTQYSNIPVVESGGPLTPGVMRDNRARQTAETKNTGTQVTGAGRTQRDDADVVQAYAVPSAPIGGIKVYSPESQPVTETNRSERTSPAAPIGGQARLAADEQLDGPVLALLTTAKQQQSGGDYNGAASSLERAQRIAPREPQVLYRLAEVRLAQGDAGQAEQLAQRALSYSNGRPQLQAGLWDLIARARTQQGNTAGAQEAERRARVNL</sequence>
<protein>
    <recommendedName>
        <fullName evidence="5">Tetratricopeptide repeat protein</fullName>
    </recommendedName>
</protein>